<proteinExistence type="predicted"/>
<evidence type="ECO:0000313" key="2">
    <source>
        <dbReference type="WBParaSite" id="ACAC_0000646501-mRNA-1"/>
    </source>
</evidence>
<protein>
    <submittedName>
        <fullName evidence="2">Copper-containing nitrite reductase</fullName>
    </submittedName>
</protein>
<keyword evidence="1" id="KW-1185">Reference proteome</keyword>
<dbReference type="AlphaFoldDB" id="A0A0K0D8S0"/>
<reference evidence="2" key="2">
    <citation type="submission" date="2017-02" db="UniProtKB">
        <authorList>
            <consortium name="WormBaseParasite"/>
        </authorList>
    </citation>
    <scope>IDENTIFICATION</scope>
</reference>
<dbReference type="Proteomes" id="UP000035642">
    <property type="component" value="Unassembled WGS sequence"/>
</dbReference>
<accession>A0A0K0D8S0</accession>
<evidence type="ECO:0000313" key="1">
    <source>
        <dbReference type="Proteomes" id="UP000035642"/>
    </source>
</evidence>
<organism evidence="1 2">
    <name type="scientific">Angiostrongylus cantonensis</name>
    <name type="common">Rat lungworm</name>
    <dbReference type="NCBI Taxonomy" id="6313"/>
    <lineage>
        <taxon>Eukaryota</taxon>
        <taxon>Metazoa</taxon>
        <taxon>Ecdysozoa</taxon>
        <taxon>Nematoda</taxon>
        <taxon>Chromadorea</taxon>
        <taxon>Rhabditida</taxon>
        <taxon>Rhabditina</taxon>
        <taxon>Rhabditomorpha</taxon>
        <taxon>Strongyloidea</taxon>
        <taxon>Metastrongylidae</taxon>
        <taxon>Angiostrongylus</taxon>
    </lineage>
</organism>
<reference evidence="1" key="1">
    <citation type="submission" date="2012-09" db="EMBL/GenBank/DDBJ databases">
        <authorList>
            <person name="Martin A.A."/>
        </authorList>
    </citation>
    <scope>NUCLEOTIDE SEQUENCE</scope>
</reference>
<sequence>LATSALYAQQNPKPDDFLDDQHAGGVAERHTPAHALNREQAAPVFTAGSSIRYYIYHTVSTYFS</sequence>
<dbReference type="WBParaSite" id="ACAC_0000646501-mRNA-1">
    <property type="protein sequence ID" value="ACAC_0000646501-mRNA-1"/>
    <property type="gene ID" value="ACAC_0000646501"/>
</dbReference>
<name>A0A0K0D8S0_ANGCA</name>